<evidence type="ECO:0000313" key="7">
    <source>
        <dbReference type="Proteomes" id="UP000237682"/>
    </source>
</evidence>
<comment type="similarity">
    <text evidence="1">Belongs to the LysR transcriptional regulatory family.</text>
</comment>
<dbReference type="InterPro" id="IPR036390">
    <property type="entry name" value="WH_DNA-bd_sf"/>
</dbReference>
<dbReference type="AlphaFoldDB" id="A0A2S9QGP4"/>
<evidence type="ECO:0000256" key="2">
    <source>
        <dbReference type="ARBA" id="ARBA00023015"/>
    </source>
</evidence>
<organism evidence="6 7">
    <name type="scientific">Labrys okinawensis</name>
    <dbReference type="NCBI Taxonomy" id="346911"/>
    <lineage>
        <taxon>Bacteria</taxon>
        <taxon>Pseudomonadati</taxon>
        <taxon>Pseudomonadota</taxon>
        <taxon>Alphaproteobacteria</taxon>
        <taxon>Hyphomicrobiales</taxon>
        <taxon>Xanthobacteraceae</taxon>
        <taxon>Labrys</taxon>
    </lineage>
</organism>
<keyword evidence="7" id="KW-1185">Reference proteome</keyword>
<gene>
    <name evidence="6" type="ORF">C5L14_04410</name>
</gene>
<accession>A0A2S9QGP4</accession>
<reference evidence="6 7" key="1">
    <citation type="submission" date="2018-02" db="EMBL/GenBank/DDBJ databases">
        <title>Whole genome sequencing of endophytic bacterium.</title>
        <authorList>
            <person name="Eedara R."/>
            <person name="Podile A.R."/>
        </authorList>
    </citation>
    <scope>NUCLEOTIDE SEQUENCE [LARGE SCALE GENOMIC DNA]</scope>
    <source>
        <strain evidence="6 7">RP1T</strain>
    </source>
</reference>
<keyword evidence="3" id="KW-0238">DNA-binding</keyword>
<dbReference type="InterPro" id="IPR005119">
    <property type="entry name" value="LysR_subst-bd"/>
</dbReference>
<evidence type="ECO:0000313" key="6">
    <source>
        <dbReference type="EMBL" id="PRH88492.1"/>
    </source>
</evidence>
<name>A0A2S9QGP4_9HYPH</name>
<dbReference type="Gene3D" id="1.10.10.10">
    <property type="entry name" value="Winged helix-like DNA-binding domain superfamily/Winged helix DNA-binding domain"/>
    <property type="match status" value="1"/>
</dbReference>
<dbReference type="Pfam" id="PF00126">
    <property type="entry name" value="HTH_1"/>
    <property type="match status" value="1"/>
</dbReference>
<dbReference type="Proteomes" id="UP000237682">
    <property type="component" value="Unassembled WGS sequence"/>
</dbReference>
<comment type="caution">
    <text evidence="6">The sequence shown here is derived from an EMBL/GenBank/DDBJ whole genome shotgun (WGS) entry which is preliminary data.</text>
</comment>
<evidence type="ECO:0000259" key="5">
    <source>
        <dbReference type="PROSITE" id="PS50931"/>
    </source>
</evidence>
<dbReference type="InterPro" id="IPR036388">
    <property type="entry name" value="WH-like_DNA-bd_sf"/>
</dbReference>
<dbReference type="GO" id="GO:0006351">
    <property type="term" value="P:DNA-templated transcription"/>
    <property type="evidence" value="ECO:0007669"/>
    <property type="project" value="TreeGrafter"/>
</dbReference>
<dbReference type="FunFam" id="1.10.10.10:FF:000001">
    <property type="entry name" value="LysR family transcriptional regulator"/>
    <property type="match status" value="1"/>
</dbReference>
<dbReference type="SUPFAM" id="SSF46785">
    <property type="entry name" value="Winged helix' DNA-binding domain"/>
    <property type="match status" value="1"/>
</dbReference>
<dbReference type="GO" id="GO:0043565">
    <property type="term" value="F:sequence-specific DNA binding"/>
    <property type="evidence" value="ECO:0007669"/>
    <property type="project" value="TreeGrafter"/>
</dbReference>
<dbReference type="InterPro" id="IPR058163">
    <property type="entry name" value="LysR-type_TF_proteobact-type"/>
</dbReference>
<dbReference type="GO" id="GO:0003700">
    <property type="term" value="F:DNA-binding transcription factor activity"/>
    <property type="evidence" value="ECO:0007669"/>
    <property type="project" value="InterPro"/>
</dbReference>
<dbReference type="PROSITE" id="PS50931">
    <property type="entry name" value="HTH_LYSR"/>
    <property type="match status" value="1"/>
</dbReference>
<sequence>MDNRAGEMEVFVTAAELRSFSAAGRKLHLSPSAVSKLVTRIEDRLGARLLVRTTRTLQLTPEGETYLGRAQAILADIAETERMISSGGQVVPSGRLRVSASVGFGARCVVPVLPDFLARYPKVELDLSLTDEVIDLVEEKADIAIRSGPLRDSTLKARKILESRRVITASPGYLARHGMPARPEDLERHNCLLFNFRRGLDSWPFRDPGSASVRHVQVAGNLKANNGPTMRKLCLDGLGLVRLGRFHVQPDIDAGLLVPLLEDHNPLDVELIHAVFVGHDHLAARIRAFVDFLAERIGGAGH</sequence>
<dbReference type="PANTHER" id="PTHR30537">
    <property type="entry name" value="HTH-TYPE TRANSCRIPTIONAL REGULATOR"/>
    <property type="match status" value="1"/>
</dbReference>
<dbReference type="EMBL" id="PUEJ01000002">
    <property type="protein sequence ID" value="PRH88492.1"/>
    <property type="molecule type" value="Genomic_DNA"/>
</dbReference>
<dbReference type="PANTHER" id="PTHR30537:SF71">
    <property type="entry name" value="TRANSCRIPTIONAL REGULATORY PROTEIN"/>
    <property type="match status" value="1"/>
</dbReference>
<evidence type="ECO:0000256" key="4">
    <source>
        <dbReference type="ARBA" id="ARBA00023163"/>
    </source>
</evidence>
<dbReference type="OrthoDB" id="9786526at2"/>
<evidence type="ECO:0000256" key="1">
    <source>
        <dbReference type="ARBA" id="ARBA00009437"/>
    </source>
</evidence>
<protein>
    <submittedName>
        <fullName evidence="6">LysR family transcriptional regulator</fullName>
    </submittedName>
</protein>
<evidence type="ECO:0000256" key="3">
    <source>
        <dbReference type="ARBA" id="ARBA00023125"/>
    </source>
</evidence>
<dbReference type="InterPro" id="IPR000847">
    <property type="entry name" value="LysR_HTH_N"/>
</dbReference>
<dbReference type="FunFam" id="3.40.190.290:FF:000001">
    <property type="entry name" value="Transcriptional regulator, LysR family"/>
    <property type="match status" value="1"/>
</dbReference>
<keyword evidence="4" id="KW-0804">Transcription</keyword>
<dbReference type="RefSeq" id="WP_105860843.1">
    <property type="nucleotide sequence ID" value="NZ_PUEJ01000002.1"/>
</dbReference>
<keyword evidence="2" id="KW-0805">Transcription regulation</keyword>
<dbReference type="Gene3D" id="3.40.190.290">
    <property type="match status" value="1"/>
</dbReference>
<dbReference type="SUPFAM" id="SSF53850">
    <property type="entry name" value="Periplasmic binding protein-like II"/>
    <property type="match status" value="1"/>
</dbReference>
<dbReference type="Pfam" id="PF03466">
    <property type="entry name" value="LysR_substrate"/>
    <property type="match status" value="1"/>
</dbReference>
<proteinExistence type="inferred from homology"/>
<feature type="domain" description="HTH lysR-type" evidence="5">
    <location>
        <begin position="1"/>
        <end position="60"/>
    </location>
</feature>